<sequence length="62" mass="6987">MDSLSFIHCGSKSDGDRNHLSTIKGDRTSFSNLSRAIAFITPSFHFRTKAIALTTPSFHFRR</sequence>
<dbReference type="EMBL" id="CP124543">
    <property type="protein sequence ID" value="WGV24977.1"/>
    <property type="molecule type" value="Genomic_DNA"/>
</dbReference>
<protein>
    <submittedName>
        <fullName evidence="1">Uncharacterized protein</fullName>
    </submittedName>
</protein>
<evidence type="ECO:0000313" key="2">
    <source>
        <dbReference type="Proteomes" id="UP001223520"/>
    </source>
</evidence>
<name>A0AAJ6NQZ0_9CYAN</name>
<reference evidence="1 2" key="1">
    <citation type="journal article" date="2023" name="Limnol Oceanogr Lett">
        <title>Environmental adaptations by the intertidal Antarctic cyanobacterium Halotia branconii CENA392 as revealed using long-read genome sequencing.</title>
        <authorList>
            <person name="Dextro R.B."/>
            <person name="Delbaje E."/>
            <person name="Freitas P.N.N."/>
            <person name="Geraldes V."/>
            <person name="Pinto E."/>
            <person name="Long P.F."/>
            <person name="Fiore M.F."/>
        </authorList>
    </citation>
    <scope>NUCLEOTIDE SEQUENCE [LARGE SCALE GENOMIC DNA]</scope>
    <source>
        <strain evidence="1 2">CENA392</strain>
    </source>
</reference>
<dbReference type="Proteomes" id="UP001223520">
    <property type="component" value="Chromosome"/>
</dbReference>
<dbReference type="RefSeq" id="WP_281482284.1">
    <property type="nucleotide sequence ID" value="NZ_CP124543.1"/>
</dbReference>
<evidence type="ECO:0000313" key="1">
    <source>
        <dbReference type="EMBL" id="WGV24977.1"/>
    </source>
</evidence>
<dbReference type="KEGG" id="hbq:QI031_24940"/>
<accession>A0AAJ6NQZ0</accession>
<gene>
    <name evidence="1" type="ORF">QI031_24940</name>
</gene>
<keyword evidence="2" id="KW-1185">Reference proteome</keyword>
<dbReference type="AlphaFoldDB" id="A0AAJ6NQZ0"/>
<organism evidence="1 2">
    <name type="scientific">Halotia branconii CENA392</name>
    <dbReference type="NCBI Taxonomy" id="1539056"/>
    <lineage>
        <taxon>Bacteria</taxon>
        <taxon>Bacillati</taxon>
        <taxon>Cyanobacteriota</taxon>
        <taxon>Cyanophyceae</taxon>
        <taxon>Nostocales</taxon>
        <taxon>Nodulariaceae</taxon>
        <taxon>Halotia</taxon>
    </lineage>
</organism>
<proteinExistence type="predicted"/>